<keyword evidence="1" id="KW-1133">Transmembrane helix</keyword>
<evidence type="ECO:0000259" key="2">
    <source>
        <dbReference type="Pfam" id="PF24800"/>
    </source>
</evidence>
<feature type="transmembrane region" description="Helical" evidence="1">
    <location>
        <begin position="16"/>
        <end position="39"/>
    </location>
</feature>
<evidence type="ECO:0000313" key="3">
    <source>
        <dbReference type="EMBL" id="KAJ9132431.1"/>
    </source>
</evidence>
<feature type="transmembrane region" description="Helical" evidence="1">
    <location>
        <begin position="154"/>
        <end position="172"/>
    </location>
</feature>
<sequence>MDLDTAATANPPSARLINLAIADLSIYIALLPPTLWITWKHGKTGMVCWPIFVSYFGLRFAADIYQVIKRHEPQQYNEVIIMTNAGSLACLSLVLIGLVYEANMILPLPPKSRTEKIILGVTHLANTGGIAVATYGGSPDPTKPSGVVAENYNQIGNCLMLFVMFTICWWMWPTWRRITSVPAHPNFPAARFLLYAAGAAMPFHLVRLAYNTTYAFLRVPGLDPVLGSFATRLILLFFMQLGVALAAVAGGWFSRNVVPRSQLSGDDLVLKPRDSASSGATDEENAGVLENGVSLRRLAGTDVTPALQVRRSI</sequence>
<feature type="transmembrane region" description="Helical" evidence="1">
    <location>
        <begin position="46"/>
        <end position="68"/>
    </location>
</feature>
<keyword evidence="4" id="KW-1185">Reference proteome</keyword>
<dbReference type="Proteomes" id="UP001174694">
    <property type="component" value="Unassembled WGS sequence"/>
</dbReference>
<organism evidence="3 4">
    <name type="scientific">Pleurostoma richardsiae</name>
    <dbReference type="NCBI Taxonomy" id="41990"/>
    <lineage>
        <taxon>Eukaryota</taxon>
        <taxon>Fungi</taxon>
        <taxon>Dikarya</taxon>
        <taxon>Ascomycota</taxon>
        <taxon>Pezizomycotina</taxon>
        <taxon>Sordariomycetes</taxon>
        <taxon>Sordariomycetidae</taxon>
        <taxon>Calosphaeriales</taxon>
        <taxon>Pleurostomataceae</taxon>
        <taxon>Pleurostoma</taxon>
    </lineage>
</organism>
<proteinExistence type="predicted"/>
<keyword evidence="1" id="KW-0812">Transmembrane</keyword>
<reference evidence="3" key="1">
    <citation type="submission" date="2022-07" db="EMBL/GenBank/DDBJ databases">
        <title>Fungi with potential for degradation of polypropylene.</title>
        <authorList>
            <person name="Gostincar C."/>
        </authorList>
    </citation>
    <scope>NUCLEOTIDE SEQUENCE</scope>
    <source>
        <strain evidence="3">EXF-13308</strain>
    </source>
</reference>
<accession>A0AA38VHI6</accession>
<dbReference type="Pfam" id="PF24800">
    <property type="entry name" value="DUF7702"/>
    <property type="match status" value="1"/>
</dbReference>
<feature type="transmembrane region" description="Helical" evidence="1">
    <location>
        <begin position="80"/>
        <end position="105"/>
    </location>
</feature>
<dbReference type="PANTHER" id="PTHR42109">
    <property type="entry name" value="UNPLACED GENOMIC SCAFFOLD UM_SCAF_CONTIG_1.265, WHOLE GENOME SHOTGUN SEQUENCE"/>
    <property type="match status" value="1"/>
</dbReference>
<dbReference type="InterPro" id="IPR056119">
    <property type="entry name" value="DUF7702"/>
</dbReference>
<keyword evidence="1" id="KW-0472">Membrane</keyword>
<feature type="transmembrane region" description="Helical" evidence="1">
    <location>
        <begin position="192"/>
        <end position="210"/>
    </location>
</feature>
<evidence type="ECO:0000256" key="1">
    <source>
        <dbReference type="SAM" id="Phobius"/>
    </source>
</evidence>
<name>A0AA38VHI6_9PEZI</name>
<dbReference type="AlphaFoldDB" id="A0AA38VHI6"/>
<feature type="transmembrane region" description="Helical" evidence="1">
    <location>
        <begin position="230"/>
        <end position="253"/>
    </location>
</feature>
<feature type="domain" description="DUF7702" evidence="2">
    <location>
        <begin position="19"/>
        <end position="254"/>
    </location>
</feature>
<gene>
    <name evidence="3" type="ORF">NKR23_g11205</name>
</gene>
<dbReference type="EMBL" id="JANBVO010000057">
    <property type="protein sequence ID" value="KAJ9132431.1"/>
    <property type="molecule type" value="Genomic_DNA"/>
</dbReference>
<dbReference type="PANTHER" id="PTHR42109:SF2">
    <property type="entry name" value="INTEGRAL MEMBRANE PROTEIN"/>
    <property type="match status" value="1"/>
</dbReference>
<protein>
    <submittedName>
        <fullName evidence="3">Integral membrane protein</fullName>
    </submittedName>
</protein>
<comment type="caution">
    <text evidence="3">The sequence shown here is derived from an EMBL/GenBank/DDBJ whole genome shotgun (WGS) entry which is preliminary data.</text>
</comment>
<evidence type="ECO:0000313" key="4">
    <source>
        <dbReference type="Proteomes" id="UP001174694"/>
    </source>
</evidence>
<feature type="transmembrane region" description="Helical" evidence="1">
    <location>
        <begin position="117"/>
        <end position="134"/>
    </location>
</feature>